<comment type="subcellular location">
    <subcellularLocation>
        <location evidence="1">Nucleus</location>
    </subcellularLocation>
</comment>
<feature type="region of interest" description="Disordered" evidence="9">
    <location>
        <begin position="349"/>
        <end position="387"/>
    </location>
</feature>
<feature type="region of interest" description="Disordered" evidence="9">
    <location>
        <begin position="205"/>
        <end position="257"/>
    </location>
</feature>
<proteinExistence type="predicted"/>
<evidence type="ECO:0000256" key="4">
    <source>
        <dbReference type="ARBA" id="ARBA00022771"/>
    </source>
</evidence>
<feature type="compositionally biased region" description="Polar residues" evidence="9">
    <location>
        <begin position="232"/>
        <end position="257"/>
    </location>
</feature>
<keyword evidence="5" id="KW-0862">Zinc</keyword>
<dbReference type="Pfam" id="PF00096">
    <property type="entry name" value="zf-C2H2"/>
    <property type="match status" value="2"/>
</dbReference>
<evidence type="ECO:0000256" key="1">
    <source>
        <dbReference type="ARBA" id="ARBA00004123"/>
    </source>
</evidence>
<keyword evidence="3" id="KW-0677">Repeat</keyword>
<dbReference type="PANTHER" id="PTHR24381">
    <property type="entry name" value="ZINC FINGER PROTEIN"/>
    <property type="match status" value="1"/>
</dbReference>
<dbReference type="OrthoDB" id="6153932at2759"/>
<keyword evidence="4 8" id="KW-0863">Zinc-finger</keyword>
<keyword evidence="2" id="KW-0479">Metal-binding</keyword>
<dbReference type="PROSITE" id="PS50157">
    <property type="entry name" value="ZINC_FINGER_C2H2_2"/>
    <property type="match status" value="4"/>
</dbReference>
<dbReference type="SMART" id="SM00355">
    <property type="entry name" value="ZnF_C2H2"/>
    <property type="match status" value="7"/>
</dbReference>
<dbReference type="AlphaFoldDB" id="A0A8B8E0K5"/>
<dbReference type="Gene3D" id="3.30.160.60">
    <property type="entry name" value="Classic Zinc Finger"/>
    <property type="match status" value="4"/>
</dbReference>
<evidence type="ECO:0000256" key="2">
    <source>
        <dbReference type="ARBA" id="ARBA00022723"/>
    </source>
</evidence>
<dbReference type="InterPro" id="IPR013087">
    <property type="entry name" value="Znf_C2H2_type"/>
</dbReference>
<keyword evidence="7" id="KW-0539">Nucleus</keyword>
<evidence type="ECO:0000313" key="12">
    <source>
        <dbReference type="RefSeq" id="XP_022332761.1"/>
    </source>
</evidence>
<keyword evidence="11" id="KW-1185">Reference proteome</keyword>
<feature type="domain" description="C2H2-type" evidence="10">
    <location>
        <begin position="648"/>
        <end position="675"/>
    </location>
</feature>
<feature type="region of interest" description="Disordered" evidence="9">
    <location>
        <begin position="110"/>
        <end position="188"/>
    </location>
</feature>
<gene>
    <name evidence="12" type="primary">LOC111130251</name>
</gene>
<feature type="compositionally biased region" description="Basic and acidic residues" evidence="9">
    <location>
        <begin position="163"/>
        <end position="181"/>
    </location>
</feature>
<dbReference type="KEGG" id="cvn:111130251"/>
<dbReference type="GO" id="GO:0000981">
    <property type="term" value="F:DNA-binding transcription factor activity, RNA polymerase II-specific"/>
    <property type="evidence" value="ECO:0007669"/>
    <property type="project" value="TreeGrafter"/>
</dbReference>
<accession>A0A8B8E0K5</accession>
<name>A0A8B8E0K5_CRAVI</name>
<evidence type="ECO:0000256" key="9">
    <source>
        <dbReference type="SAM" id="MobiDB-lite"/>
    </source>
</evidence>
<feature type="domain" description="C2H2-type" evidence="10">
    <location>
        <begin position="675"/>
        <end position="698"/>
    </location>
</feature>
<dbReference type="PANTHER" id="PTHR24381:SF390">
    <property type="entry name" value="ZINC FINGER PROTEIN 37 HOMOLOG"/>
    <property type="match status" value="1"/>
</dbReference>
<feature type="domain" description="C2H2-type" evidence="10">
    <location>
        <begin position="467"/>
        <end position="495"/>
    </location>
</feature>
<dbReference type="Proteomes" id="UP000694844">
    <property type="component" value="Chromosome 4"/>
</dbReference>
<evidence type="ECO:0000256" key="7">
    <source>
        <dbReference type="ARBA" id="ARBA00023242"/>
    </source>
</evidence>
<organism evidence="11 12">
    <name type="scientific">Crassostrea virginica</name>
    <name type="common">Eastern oyster</name>
    <dbReference type="NCBI Taxonomy" id="6565"/>
    <lineage>
        <taxon>Eukaryota</taxon>
        <taxon>Metazoa</taxon>
        <taxon>Spiralia</taxon>
        <taxon>Lophotrochozoa</taxon>
        <taxon>Mollusca</taxon>
        <taxon>Bivalvia</taxon>
        <taxon>Autobranchia</taxon>
        <taxon>Pteriomorphia</taxon>
        <taxon>Ostreida</taxon>
        <taxon>Ostreoidea</taxon>
        <taxon>Ostreidae</taxon>
        <taxon>Crassostrea</taxon>
    </lineage>
</organism>
<evidence type="ECO:0000256" key="6">
    <source>
        <dbReference type="ARBA" id="ARBA00023125"/>
    </source>
</evidence>
<keyword evidence="6" id="KW-0238">DNA-binding</keyword>
<dbReference type="GO" id="GO:0000977">
    <property type="term" value="F:RNA polymerase II transcription regulatory region sequence-specific DNA binding"/>
    <property type="evidence" value="ECO:0007669"/>
    <property type="project" value="TreeGrafter"/>
</dbReference>
<feature type="domain" description="C2H2-type" evidence="10">
    <location>
        <begin position="325"/>
        <end position="354"/>
    </location>
</feature>
<dbReference type="InterPro" id="IPR036236">
    <property type="entry name" value="Znf_C2H2_sf"/>
</dbReference>
<dbReference type="RefSeq" id="XP_022332761.1">
    <property type="nucleotide sequence ID" value="XM_022477053.1"/>
</dbReference>
<sequence>MTICGLAKIDIDSNKKEISVFSKHELPKEGPKIVGVVSVLLVQQSIPGLNSKTFLTGSSSGAQQTLSSTNYINQSIDVDQIGSQKLEVPSSLSVIDLPLGEILAKNFPMSFPHSENPEKTNRSYIKGKQQQFNKRDENQTKEQTLSTHKVIVDLSGEPGGSKTVEKDQYRGSSDFHQEHSQFKPQSYATSGSESVQCSYASSAQRSRIKFPNHSQHSTRCVESADVSRQRTHANQPKSGMLNNALSSKSSQQNSIQRNTRSIIMKRRGLDLHCFVCNQVFETYRQVGEHCRMHNLKQQCPVCKAKFSASSNMKRHCLAHFSHTLFPCSFCKATFRRKDNLRTHMLRHIHKNNKKNETLHEKSDQNQNEGHLSESICPRESEKDASSEIAGAENMESIDHISLDSVDVVNVPIKQEKEVEDIMAIEDIQNQETLVNPNENMMSECSSDPQEKTEEDNIPRHRERIVNYNCSSCGLEFYDMQSIRKHVIRYHAEQVNPGTSVEENQYSSHDQSMYQAPDMVLSLPTQQSETRKSDVFEVSDSPMMANKISFSNQSYDHSEVIDIEILSQVSNSGDTSQSTGSSEQSSISGIDLSNEAVSLNESASSSSQPKRNLLGYTALMCSICKQYLHSGHTIMEHQTMHVNIMENKLQCVACGAHFSSKDCLRRHINNHIGNRFKCPLCSNVYSRKDNLKKHVKDVHQYHYDKTGSIRPLLHFQE</sequence>
<evidence type="ECO:0000313" key="11">
    <source>
        <dbReference type="Proteomes" id="UP000694844"/>
    </source>
</evidence>
<evidence type="ECO:0000256" key="8">
    <source>
        <dbReference type="PROSITE-ProRule" id="PRU00042"/>
    </source>
</evidence>
<feature type="compositionally biased region" description="Basic and acidic residues" evidence="9">
    <location>
        <begin position="376"/>
        <end position="385"/>
    </location>
</feature>
<reference evidence="12" key="1">
    <citation type="submission" date="2025-08" db="UniProtKB">
        <authorList>
            <consortium name="RefSeq"/>
        </authorList>
    </citation>
    <scope>IDENTIFICATION</scope>
    <source>
        <tissue evidence="12">Whole sample</tissue>
    </source>
</reference>
<dbReference type="GeneID" id="111130251"/>
<dbReference type="PROSITE" id="PS00028">
    <property type="entry name" value="ZINC_FINGER_C2H2_1"/>
    <property type="match status" value="5"/>
</dbReference>
<dbReference type="GO" id="GO:0005634">
    <property type="term" value="C:nucleus"/>
    <property type="evidence" value="ECO:0007669"/>
    <property type="project" value="UniProtKB-SubCell"/>
</dbReference>
<evidence type="ECO:0000259" key="10">
    <source>
        <dbReference type="PROSITE" id="PS50157"/>
    </source>
</evidence>
<evidence type="ECO:0000256" key="5">
    <source>
        <dbReference type="ARBA" id="ARBA00022833"/>
    </source>
</evidence>
<protein>
    <submittedName>
        <fullName evidence="12">PR domain zinc finger protein 5-like</fullName>
    </submittedName>
</protein>
<dbReference type="SUPFAM" id="SSF57667">
    <property type="entry name" value="beta-beta-alpha zinc fingers"/>
    <property type="match status" value="2"/>
</dbReference>
<evidence type="ECO:0000256" key="3">
    <source>
        <dbReference type="ARBA" id="ARBA00022737"/>
    </source>
</evidence>
<feature type="compositionally biased region" description="Basic and acidic residues" evidence="9">
    <location>
        <begin position="353"/>
        <end position="363"/>
    </location>
</feature>
<dbReference type="GO" id="GO:0008270">
    <property type="term" value="F:zinc ion binding"/>
    <property type="evidence" value="ECO:0007669"/>
    <property type="project" value="UniProtKB-KW"/>
</dbReference>